<keyword evidence="1" id="KW-0489">Methyltransferase</keyword>
<dbReference type="Gene3D" id="3.40.50.150">
    <property type="entry name" value="Vaccinia Virus protein VP39"/>
    <property type="match status" value="1"/>
</dbReference>
<dbReference type="InterPro" id="IPR029063">
    <property type="entry name" value="SAM-dependent_MTases_sf"/>
</dbReference>
<dbReference type="Proteomes" id="UP001524642">
    <property type="component" value="Unassembled WGS sequence"/>
</dbReference>
<organism evidence="1 2">
    <name type="scientific">Roseomonas populi</name>
    <dbReference type="NCBI Taxonomy" id="3121582"/>
    <lineage>
        <taxon>Bacteria</taxon>
        <taxon>Pseudomonadati</taxon>
        <taxon>Pseudomonadota</taxon>
        <taxon>Alphaproteobacteria</taxon>
        <taxon>Acetobacterales</taxon>
        <taxon>Roseomonadaceae</taxon>
        <taxon>Roseomonas</taxon>
    </lineage>
</organism>
<dbReference type="EMBL" id="JANJOU010000002">
    <property type="protein sequence ID" value="MCR0981273.1"/>
    <property type="molecule type" value="Genomic_DNA"/>
</dbReference>
<proteinExistence type="predicted"/>
<dbReference type="SUPFAM" id="SSF53335">
    <property type="entry name" value="S-adenosyl-L-methionine-dependent methyltransferases"/>
    <property type="match status" value="1"/>
</dbReference>
<reference evidence="1 2" key="1">
    <citation type="submission" date="2022-06" db="EMBL/GenBank/DDBJ databases">
        <title>Roseomonas CN29.</title>
        <authorList>
            <person name="Cheng Y."/>
            <person name="He X."/>
        </authorList>
    </citation>
    <scope>NUCLEOTIDE SEQUENCE [LARGE SCALE GENOMIC DNA]</scope>
    <source>
        <strain evidence="1 2">CN29</strain>
    </source>
</reference>
<gene>
    <name evidence="1" type="ORF">NRP21_04320</name>
</gene>
<dbReference type="RefSeq" id="WP_257714950.1">
    <property type="nucleotide sequence ID" value="NZ_JANJOU010000002.1"/>
</dbReference>
<sequence>MSESFDADWLELREPFDARARDFGLALALSAALPARPRLLDLGAGTGSLFRWLAPVLNRPQAWTLVDADVSLIEFAFDTIAMRAVDVGFEVSAPNKRTLLVHTPSGAWRVDGLVRDLADAPEGLPLGKADGVVCSALCDLVSRRWVERMAEGLRLPFYAALNVAGDARFLPPHPADGIVARGFRRDQRREKGFDGPALGNEAVRAMAAAFRAQGFDVATAPSPWRIGPAETRMLSALAKGHTEAARRWTPRGGAAIGAWSAARAAQARRGALRALVGHTDLLALPPGR</sequence>
<name>A0ABT1X1K0_9PROT</name>
<evidence type="ECO:0000313" key="1">
    <source>
        <dbReference type="EMBL" id="MCR0981273.1"/>
    </source>
</evidence>
<dbReference type="GO" id="GO:0032259">
    <property type="term" value="P:methylation"/>
    <property type="evidence" value="ECO:0007669"/>
    <property type="project" value="UniProtKB-KW"/>
</dbReference>
<keyword evidence="2" id="KW-1185">Reference proteome</keyword>
<keyword evidence="1" id="KW-0808">Transferase</keyword>
<dbReference type="GO" id="GO:0008168">
    <property type="term" value="F:methyltransferase activity"/>
    <property type="evidence" value="ECO:0007669"/>
    <property type="project" value="UniProtKB-KW"/>
</dbReference>
<evidence type="ECO:0000313" key="2">
    <source>
        <dbReference type="Proteomes" id="UP001524642"/>
    </source>
</evidence>
<protein>
    <submittedName>
        <fullName evidence="1">Class I SAM-dependent methyltransferase</fullName>
    </submittedName>
</protein>
<comment type="caution">
    <text evidence="1">The sequence shown here is derived from an EMBL/GenBank/DDBJ whole genome shotgun (WGS) entry which is preliminary data.</text>
</comment>
<accession>A0ABT1X1K0</accession>